<organism evidence="7 8">
    <name type="scientific">Phytophthora fragariae</name>
    <dbReference type="NCBI Taxonomy" id="53985"/>
    <lineage>
        <taxon>Eukaryota</taxon>
        <taxon>Sar</taxon>
        <taxon>Stramenopiles</taxon>
        <taxon>Oomycota</taxon>
        <taxon>Peronosporomycetes</taxon>
        <taxon>Peronosporales</taxon>
        <taxon>Peronosporaceae</taxon>
        <taxon>Phytophthora</taxon>
    </lineage>
</organism>
<evidence type="ECO:0000256" key="6">
    <source>
        <dbReference type="SAM" id="Phobius"/>
    </source>
</evidence>
<feature type="transmembrane region" description="Helical" evidence="6">
    <location>
        <begin position="305"/>
        <end position="333"/>
    </location>
</feature>
<comment type="caution">
    <text evidence="7">The sequence shown here is derived from an EMBL/GenBank/DDBJ whole genome shotgun (WGS) entry which is preliminary data.</text>
</comment>
<dbReference type="InterPro" id="IPR002528">
    <property type="entry name" value="MATE_fam"/>
</dbReference>
<keyword evidence="3 6" id="KW-0812">Transmembrane</keyword>
<feature type="transmembrane region" description="Helical" evidence="6">
    <location>
        <begin position="353"/>
        <end position="373"/>
    </location>
</feature>
<dbReference type="EMBL" id="QXFX01000688">
    <property type="protein sequence ID" value="KAE9107123.1"/>
    <property type="molecule type" value="Genomic_DNA"/>
</dbReference>
<proteinExistence type="inferred from homology"/>
<feature type="transmembrane region" description="Helical" evidence="6">
    <location>
        <begin position="125"/>
        <end position="149"/>
    </location>
</feature>
<reference evidence="7 8" key="1">
    <citation type="submission" date="2018-09" db="EMBL/GenBank/DDBJ databases">
        <title>Genomic investigation of the strawberry pathogen Phytophthora fragariae indicates pathogenicity is determined by transcriptional variation in three key races.</title>
        <authorList>
            <person name="Adams T.M."/>
            <person name="Armitage A.D."/>
            <person name="Sobczyk M.K."/>
            <person name="Bates H.J."/>
            <person name="Dunwell J.M."/>
            <person name="Nellist C.F."/>
            <person name="Harrison R.J."/>
        </authorList>
    </citation>
    <scope>NUCLEOTIDE SEQUENCE [LARGE SCALE GENOMIC DNA]</scope>
    <source>
        <strain evidence="7 8">ONT-3</strain>
    </source>
</reference>
<evidence type="ECO:0000256" key="2">
    <source>
        <dbReference type="ARBA" id="ARBA00010199"/>
    </source>
</evidence>
<dbReference type="GO" id="GO:0042910">
    <property type="term" value="F:xenobiotic transmembrane transporter activity"/>
    <property type="evidence" value="ECO:0007669"/>
    <property type="project" value="InterPro"/>
</dbReference>
<feature type="transmembrane region" description="Helical" evidence="6">
    <location>
        <begin position="92"/>
        <end position="113"/>
    </location>
</feature>
<dbReference type="GO" id="GO:0016020">
    <property type="term" value="C:membrane"/>
    <property type="evidence" value="ECO:0007669"/>
    <property type="project" value="UniProtKB-SubCell"/>
</dbReference>
<dbReference type="GO" id="GO:0015297">
    <property type="term" value="F:antiporter activity"/>
    <property type="evidence" value="ECO:0007669"/>
    <property type="project" value="InterPro"/>
</dbReference>
<comment type="subcellular location">
    <subcellularLocation>
        <location evidence="1">Membrane</location>
        <topology evidence="1">Multi-pass membrane protein</topology>
    </subcellularLocation>
</comment>
<evidence type="ECO:0000256" key="3">
    <source>
        <dbReference type="ARBA" id="ARBA00022692"/>
    </source>
</evidence>
<dbReference type="CDD" id="cd13132">
    <property type="entry name" value="MATE_eukaryotic"/>
    <property type="match status" value="1"/>
</dbReference>
<keyword evidence="5 6" id="KW-0472">Membrane</keyword>
<gene>
    <name evidence="7" type="ORF">PF010_g12382</name>
</gene>
<accession>A0A6G0L3Q2</accession>
<feature type="transmembrane region" description="Helical" evidence="6">
    <location>
        <begin position="193"/>
        <end position="215"/>
    </location>
</feature>
<evidence type="ECO:0000256" key="4">
    <source>
        <dbReference type="ARBA" id="ARBA00022989"/>
    </source>
</evidence>
<evidence type="ECO:0000256" key="5">
    <source>
        <dbReference type="ARBA" id="ARBA00023136"/>
    </source>
</evidence>
<feature type="transmembrane region" description="Helical" evidence="6">
    <location>
        <begin position="454"/>
        <end position="476"/>
    </location>
</feature>
<protein>
    <recommendedName>
        <fullName evidence="9">MATE efflux family protein</fullName>
    </recommendedName>
</protein>
<evidence type="ECO:0000256" key="1">
    <source>
        <dbReference type="ARBA" id="ARBA00004141"/>
    </source>
</evidence>
<sequence>MIHVLLDRGEDNYGREPLVTITSPACHRERGRSEELKPQTSEEVKTLLKLVGPVMVTTFFEFLPGFVSIVLAGNMDSPHAPQYVNAATFSKMLLTLMSTAVGLGLASALDTLCSQAYGAKRLDKIGEYVQTGVIVLSVNLLLVFATSWYAEEIMGQDADVARLSASFSRWMLPGIPFLYAYELTRKALQAQNILTPLVIIAVVGNAVNIGADYGLAYHTSLGFDGIAIGRSLGNMVLPLCLIPYFLWRPKHLKQWWISPWSFNVATSHLRVFLWLGIPGMLMNAMEMWGLETLSILSGLLPNSVVAVAAHSVLVNVNMLVFTIFPGLSVAANIRVGNCLGAGLPKTARLARTIALRVTFGLAATFAVFLYGFSGVIPRLFLSAGDSADLASKVMAIWSPLTVVDGLNCVSQGIFRGAGKQKSAAITNAVAYYAMGIPVGAYLAFQCDLGVEGLWFGTGIGDVLAVGTLVLLMKYCWTWEKLADQAKERANL</sequence>
<feature type="transmembrane region" description="Helical" evidence="6">
    <location>
        <begin position="227"/>
        <end position="247"/>
    </location>
</feature>
<evidence type="ECO:0000313" key="7">
    <source>
        <dbReference type="EMBL" id="KAE9107123.1"/>
    </source>
</evidence>
<dbReference type="GO" id="GO:1990961">
    <property type="term" value="P:xenobiotic detoxification by transmembrane export across the plasma membrane"/>
    <property type="evidence" value="ECO:0007669"/>
    <property type="project" value="InterPro"/>
</dbReference>
<keyword evidence="4 6" id="KW-1133">Transmembrane helix</keyword>
<feature type="transmembrane region" description="Helical" evidence="6">
    <location>
        <begin position="422"/>
        <end position="442"/>
    </location>
</feature>
<dbReference type="PANTHER" id="PTHR11206">
    <property type="entry name" value="MULTIDRUG RESISTANCE PROTEIN"/>
    <property type="match status" value="1"/>
</dbReference>
<dbReference type="NCBIfam" id="TIGR00797">
    <property type="entry name" value="matE"/>
    <property type="match status" value="1"/>
</dbReference>
<dbReference type="AlphaFoldDB" id="A0A6G0L3Q2"/>
<feature type="transmembrane region" description="Helical" evidence="6">
    <location>
        <begin position="393"/>
        <end position="410"/>
    </location>
</feature>
<dbReference type="Pfam" id="PF01554">
    <property type="entry name" value="MatE"/>
    <property type="match status" value="2"/>
</dbReference>
<feature type="transmembrane region" description="Helical" evidence="6">
    <location>
        <begin position="268"/>
        <end position="285"/>
    </location>
</feature>
<name>A0A6G0L3Q2_9STRA</name>
<evidence type="ECO:0008006" key="9">
    <source>
        <dbReference type="Google" id="ProtNLM"/>
    </source>
</evidence>
<evidence type="ECO:0000313" key="8">
    <source>
        <dbReference type="Proteomes" id="UP000488956"/>
    </source>
</evidence>
<feature type="transmembrane region" description="Helical" evidence="6">
    <location>
        <begin position="47"/>
        <end position="72"/>
    </location>
</feature>
<dbReference type="InterPro" id="IPR045069">
    <property type="entry name" value="MATE_euk"/>
</dbReference>
<comment type="similarity">
    <text evidence="2">Belongs to the multi antimicrobial extrusion (MATE) (TC 2.A.66.1) family.</text>
</comment>
<dbReference type="Proteomes" id="UP000488956">
    <property type="component" value="Unassembled WGS sequence"/>
</dbReference>